<dbReference type="EMBL" id="CP136920">
    <property type="protein sequence ID" value="WOO43043.1"/>
    <property type="molecule type" value="Genomic_DNA"/>
</dbReference>
<keyword evidence="5 9" id="KW-0560">Oxidoreductase</keyword>
<dbReference type="InterPro" id="IPR036169">
    <property type="entry name" value="DXPR_C_sf"/>
</dbReference>
<evidence type="ECO:0000256" key="5">
    <source>
        <dbReference type="ARBA" id="ARBA00023002"/>
    </source>
</evidence>
<feature type="binding site" evidence="9">
    <location>
        <position position="209"/>
    </location>
    <ligand>
        <name>NADPH</name>
        <dbReference type="ChEBI" id="CHEBI:57783"/>
    </ligand>
</feature>
<keyword evidence="4 9" id="KW-0521">NADP</keyword>
<feature type="binding site" evidence="9">
    <location>
        <position position="156"/>
    </location>
    <ligand>
        <name>Mn(2+)</name>
        <dbReference type="ChEBI" id="CHEBI:29035"/>
    </ligand>
</feature>
<feature type="binding site" evidence="9">
    <location>
        <position position="221"/>
    </location>
    <ligand>
        <name>1-deoxy-D-xylulose 5-phosphate</name>
        <dbReference type="ChEBI" id="CHEBI:57792"/>
    </ligand>
</feature>
<evidence type="ECO:0000256" key="2">
    <source>
        <dbReference type="ARBA" id="ARBA00006825"/>
    </source>
</evidence>
<dbReference type="NCBIfam" id="TIGR00243">
    <property type="entry name" value="Dxr"/>
    <property type="match status" value="1"/>
</dbReference>
<accession>A0AAQ3QSW5</accession>
<evidence type="ECO:0000256" key="7">
    <source>
        <dbReference type="ARBA" id="ARBA00023229"/>
    </source>
</evidence>
<feature type="domain" description="DXP reductoisomerase C-terminal" evidence="12">
    <location>
        <begin position="265"/>
        <end position="381"/>
    </location>
</feature>
<dbReference type="KEGG" id="puo:RZN69_08050"/>
<feature type="binding site" evidence="9">
    <location>
        <position position="156"/>
    </location>
    <ligand>
        <name>1-deoxy-D-xylulose 5-phosphate</name>
        <dbReference type="ChEBI" id="CHEBI:57792"/>
    </ligand>
</feature>
<feature type="binding site" evidence="9">
    <location>
        <position position="225"/>
    </location>
    <ligand>
        <name>Mn(2+)</name>
        <dbReference type="ChEBI" id="CHEBI:29035"/>
    </ligand>
</feature>
<feature type="binding site" evidence="9">
    <location>
        <position position="203"/>
    </location>
    <ligand>
        <name>1-deoxy-D-xylulose 5-phosphate</name>
        <dbReference type="ChEBI" id="CHEBI:57792"/>
    </ligand>
</feature>
<evidence type="ECO:0000256" key="4">
    <source>
        <dbReference type="ARBA" id="ARBA00022857"/>
    </source>
</evidence>
<dbReference type="GO" id="GO:0030604">
    <property type="term" value="F:1-deoxy-D-xylulose-5-phosphate reductoisomerase activity"/>
    <property type="evidence" value="ECO:0007669"/>
    <property type="project" value="UniProtKB-UniRule"/>
</dbReference>
<reference evidence="13 14" key="1">
    <citation type="submission" date="2023-10" db="EMBL/GenBank/DDBJ databases">
        <title>Rubellicoccus peritrichatus gen. nov., sp. nov., isolated from an algae of coral reef tank.</title>
        <authorList>
            <person name="Luo J."/>
        </authorList>
    </citation>
    <scope>NUCLEOTIDE SEQUENCE [LARGE SCALE GENOMIC DNA]</scope>
    <source>
        <strain evidence="13 14">CR14</strain>
    </source>
</reference>
<evidence type="ECO:0000256" key="8">
    <source>
        <dbReference type="ARBA" id="ARBA00048543"/>
    </source>
</evidence>
<dbReference type="HAMAP" id="MF_00183">
    <property type="entry name" value="DXP_reductoisom"/>
    <property type="match status" value="1"/>
</dbReference>
<dbReference type="AlphaFoldDB" id="A0AAQ3QSW5"/>
<evidence type="ECO:0000259" key="10">
    <source>
        <dbReference type="Pfam" id="PF02670"/>
    </source>
</evidence>
<dbReference type="EC" id="1.1.1.267" evidence="9"/>
<dbReference type="Gene3D" id="3.40.50.720">
    <property type="entry name" value="NAD(P)-binding Rossmann-like Domain"/>
    <property type="match status" value="1"/>
</dbReference>
<name>A0AAQ3QSW5_9BACT</name>
<sequence length="394" mass="42593">MSQLISKKLVLLGATGSIGESTLRIVRQHPERLSLLAIAGKSRWEPLAEIAREFGVRHVGIFDSDALDKARKSDAFPADTIFYEGVEGLIELACLPEANLVADAIVGTLSLKPALAALECGKDLALASKEILVMAGKFVTRAAKANNCRILPLDSEHNAIFQCLQGEEIESVAKLILTASGGPFRDFTTEQMASVTREQALKHPNWDMGPKVTVDSSTMANKGLEVIEAHWLFGLGRDQISVVVHPQSIVHSMVQHVDGSVIAHMSPPIMTFAIQHALLYPDRAIGVDKPIDFTEALQLDFRPPDYGKFPCLRLAMEAMAAEGIAPAVFNAANEVAVDAFLDEKIGYLDIARVVEGALETVPSRDPQVLDEILESDAEARRIAGEIAESLTAKA</sequence>
<dbReference type="SUPFAM" id="SSF51735">
    <property type="entry name" value="NAD(P)-binding Rossmann-fold domains"/>
    <property type="match status" value="1"/>
</dbReference>
<dbReference type="InterPro" id="IPR003821">
    <property type="entry name" value="DXP_reductoisomerase"/>
</dbReference>
<evidence type="ECO:0000256" key="9">
    <source>
        <dbReference type="HAMAP-Rule" id="MF_00183"/>
    </source>
</evidence>
<feature type="binding site" evidence="9">
    <location>
        <position position="155"/>
    </location>
    <ligand>
        <name>1-deoxy-D-xylulose 5-phosphate</name>
        <dbReference type="ChEBI" id="CHEBI:57792"/>
    </ligand>
</feature>
<dbReference type="Pfam" id="PF13288">
    <property type="entry name" value="DXPR_C"/>
    <property type="match status" value="1"/>
</dbReference>
<feature type="binding site" evidence="9">
    <location>
        <position position="216"/>
    </location>
    <ligand>
        <name>1-deoxy-D-xylulose 5-phosphate</name>
        <dbReference type="ChEBI" id="CHEBI:57792"/>
    </ligand>
</feature>
<keyword evidence="7 9" id="KW-0414">Isoprene biosynthesis</keyword>
<evidence type="ECO:0000256" key="3">
    <source>
        <dbReference type="ARBA" id="ARBA00022723"/>
    </source>
</evidence>
<feature type="binding site" evidence="9">
    <location>
        <position position="225"/>
    </location>
    <ligand>
        <name>1-deoxy-D-xylulose 5-phosphate</name>
        <dbReference type="ChEBI" id="CHEBI:57792"/>
    </ligand>
</feature>
<dbReference type="FunFam" id="3.40.50.720:FF:000045">
    <property type="entry name" value="1-deoxy-D-xylulose 5-phosphate reductoisomerase"/>
    <property type="match status" value="1"/>
</dbReference>
<feature type="binding site" evidence="9">
    <location>
        <position position="129"/>
    </location>
    <ligand>
        <name>1-deoxy-D-xylulose 5-phosphate</name>
        <dbReference type="ChEBI" id="CHEBI:57792"/>
    </ligand>
</feature>
<proteinExistence type="inferred from homology"/>
<dbReference type="PANTHER" id="PTHR30525:SF0">
    <property type="entry name" value="1-DEOXY-D-XYLULOSE 5-PHOSPHATE REDUCTOISOMERASE, CHLOROPLASTIC"/>
    <property type="match status" value="1"/>
</dbReference>
<keyword evidence="3 9" id="KW-0479">Metal-binding</keyword>
<feature type="domain" description="1-deoxy-D-xylulose 5-phosphate reductoisomerase C-terminal" evidence="11">
    <location>
        <begin position="150"/>
        <end position="233"/>
    </location>
</feature>
<organism evidence="13 14">
    <name type="scientific">Rubellicoccus peritrichatus</name>
    <dbReference type="NCBI Taxonomy" id="3080537"/>
    <lineage>
        <taxon>Bacteria</taxon>
        <taxon>Pseudomonadati</taxon>
        <taxon>Verrucomicrobiota</taxon>
        <taxon>Opitutia</taxon>
        <taxon>Puniceicoccales</taxon>
        <taxon>Cerasicoccaceae</taxon>
        <taxon>Rubellicoccus</taxon>
    </lineage>
</organism>
<dbReference type="PANTHER" id="PTHR30525">
    <property type="entry name" value="1-DEOXY-D-XYLULOSE 5-PHOSPHATE REDUCTOISOMERASE"/>
    <property type="match status" value="1"/>
</dbReference>
<dbReference type="RefSeq" id="WP_317835579.1">
    <property type="nucleotide sequence ID" value="NZ_CP136920.1"/>
</dbReference>
<dbReference type="GO" id="GO:0070402">
    <property type="term" value="F:NADPH binding"/>
    <property type="evidence" value="ECO:0007669"/>
    <property type="project" value="InterPro"/>
</dbReference>
<keyword evidence="14" id="KW-1185">Reference proteome</keyword>
<comment type="catalytic activity">
    <reaction evidence="8">
        <text>2-C-methyl-D-erythritol 4-phosphate + NADP(+) = 1-deoxy-D-xylulose 5-phosphate + NADPH + H(+)</text>
        <dbReference type="Rhea" id="RHEA:13717"/>
        <dbReference type="ChEBI" id="CHEBI:15378"/>
        <dbReference type="ChEBI" id="CHEBI:57783"/>
        <dbReference type="ChEBI" id="CHEBI:57792"/>
        <dbReference type="ChEBI" id="CHEBI:58262"/>
        <dbReference type="ChEBI" id="CHEBI:58349"/>
        <dbReference type="EC" id="1.1.1.267"/>
    </reaction>
    <physiologicalReaction direction="right-to-left" evidence="8">
        <dbReference type="Rhea" id="RHEA:13719"/>
    </physiologicalReaction>
</comment>
<feature type="domain" description="1-deoxy-D-xylulose 5-phosphate reductoisomerase N-terminal" evidence="10">
    <location>
        <begin position="9"/>
        <end position="136"/>
    </location>
</feature>
<dbReference type="InterPro" id="IPR036291">
    <property type="entry name" value="NAD(P)-bd_dom_sf"/>
</dbReference>
<feature type="binding site" evidence="9">
    <location>
        <position position="18"/>
    </location>
    <ligand>
        <name>NADPH</name>
        <dbReference type="ChEBI" id="CHEBI:57783"/>
    </ligand>
</feature>
<dbReference type="SUPFAM" id="SSF55347">
    <property type="entry name" value="Glyceraldehyde-3-phosphate dehydrogenase-like, C-terminal domain"/>
    <property type="match status" value="1"/>
</dbReference>
<keyword evidence="9" id="KW-0460">Magnesium</keyword>
<protein>
    <recommendedName>
        <fullName evidence="9">1-deoxy-D-xylulose 5-phosphate reductoisomerase</fullName>
        <shortName evidence="9">DXP reductoisomerase</shortName>
        <ecNumber evidence="9">1.1.1.267</ecNumber>
    </recommendedName>
    <alternativeName>
        <fullName evidence="9">1-deoxyxylulose-5-phosphate reductoisomerase</fullName>
    </alternativeName>
    <alternativeName>
        <fullName evidence="9">2-C-methyl-D-erythritol 4-phosphate synthase</fullName>
    </alternativeName>
</protein>
<comment type="pathway">
    <text evidence="1 9">Isoprenoid biosynthesis; isopentenyl diphosphate biosynthesis via DXP pathway; isopentenyl diphosphate from 1-deoxy-D-xylulose 5-phosphate: step 1/6.</text>
</comment>
<dbReference type="GO" id="GO:0030145">
    <property type="term" value="F:manganese ion binding"/>
    <property type="evidence" value="ECO:0007669"/>
    <property type="project" value="TreeGrafter"/>
</dbReference>
<feature type="binding site" evidence="9">
    <location>
        <position position="15"/>
    </location>
    <ligand>
        <name>NADPH</name>
        <dbReference type="ChEBI" id="CHEBI:57783"/>
    </ligand>
</feature>
<evidence type="ECO:0000256" key="6">
    <source>
        <dbReference type="ARBA" id="ARBA00023211"/>
    </source>
</evidence>
<evidence type="ECO:0000259" key="11">
    <source>
        <dbReference type="Pfam" id="PF08436"/>
    </source>
</evidence>
<dbReference type="Proteomes" id="UP001304300">
    <property type="component" value="Chromosome"/>
</dbReference>
<dbReference type="PIRSF" id="PIRSF006205">
    <property type="entry name" value="Dxp_reductismrs"/>
    <property type="match status" value="1"/>
</dbReference>
<evidence type="ECO:0000313" key="13">
    <source>
        <dbReference type="EMBL" id="WOO43043.1"/>
    </source>
</evidence>
<dbReference type="InterPro" id="IPR013644">
    <property type="entry name" value="DXP_reductoisomerase_C"/>
</dbReference>
<dbReference type="Gene3D" id="1.10.1740.10">
    <property type="match status" value="1"/>
</dbReference>
<gene>
    <name evidence="9 13" type="primary">dxr</name>
    <name evidence="13" type="ORF">RZN69_08050</name>
</gene>
<dbReference type="SUPFAM" id="SSF69055">
    <property type="entry name" value="1-deoxy-D-xylulose-5-phosphate reductoisomerase, C-terminal domain"/>
    <property type="match status" value="1"/>
</dbReference>
<evidence type="ECO:0000313" key="14">
    <source>
        <dbReference type="Proteomes" id="UP001304300"/>
    </source>
</evidence>
<feature type="binding site" evidence="9">
    <location>
        <position position="154"/>
    </location>
    <ligand>
        <name>Mn(2+)</name>
        <dbReference type="ChEBI" id="CHEBI:29035"/>
    </ligand>
</feature>
<comment type="caution">
    <text evidence="9">Lacks conserved residue(s) required for the propagation of feature annotation.</text>
</comment>
<comment type="cofactor">
    <cofactor evidence="9">
        <name>Mg(2+)</name>
        <dbReference type="ChEBI" id="CHEBI:18420"/>
    </cofactor>
    <cofactor evidence="9">
        <name>Mn(2+)</name>
        <dbReference type="ChEBI" id="CHEBI:29035"/>
    </cofactor>
</comment>
<dbReference type="GO" id="GO:0051484">
    <property type="term" value="P:isopentenyl diphosphate biosynthetic process, methylerythritol 4-phosphate pathway involved in terpenoid biosynthetic process"/>
    <property type="evidence" value="ECO:0007669"/>
    <property type="project" value="UniProtKB-ARBA"/>
</dbReference>
<dbReference type="InterPro" id="IPR026877">
    <property type="entry name" value="DXPR_C"/>
</dbReference>
<evidence type="ECO:0000256" key="1">
    <source>
        <dbReference type="ARBA" id="ARBA00005094"/>
    </source>
</evidence>
<evidence type="ECO:0000259" key="12">
    <source>
        <dbReference type="Pfam" id="PF13288"/>
    </source>
</evidence>
<comment type="similarity">
    <text evidence="2 9">Belongs to the DXR family.</text>
</comment>
<feature type="binding site" evidence="9">
    <location>
        <position position="17"/>
    </location>
    <ligand>
        <name>NADPH</name>
        <dbReference type="ChEBI" id="CHEBI:57783"/>
    </ligand>
</feature>
<dbReference type="InterPro" id="IPR013512">
    <property type="entry name" value="DXP_reductoisomerase_N"/>
</dbReference>
<feature type="binding site" evidence="9">
    <location>
        <position position="16"/>
    </location>
    <ligand>
        <name>NADPH</name>
        <dbReference type="ChEBI" id="CHEBI:57783"/>
    </ligand>
</feature>
<keyword evidence="6 9" id="KW-0464">Manganese</keyword>
<feature type="binding site" evidence="9">
    <location>
        <position position="222"/>
    </location>
    <ligand>
        <name>1-deoxy-D-xylulose 5-phosphate</name>
        <dbReference type="ChEBI" id="CHEBI:57792"/>
    </ligand>
</feature>
<feature type="binding site" evidence="9">
    <location>
        <position position="130"/>
    </location>
    <ligand>
        <name>NADPH</name>
        <dbReference type="ChEBI" id="CHEBI:57783"/>
    </ligand>
</feature>
<dbReference type="Pfam" id="PF08436">
    <property type="entry name" value="DXP_redisom_C"/>
    <property type="match status" value="1"/>
</dbReference>
<comment type="function">
    <text evidence="9">Catalyzes the NADPH-dependent rearrangement and reduction of 1-deoxy-D-xylulose-5-phosphate (DXP) to 2-C-methyl-D-erythritol 4-phosphate (MEP).</text>
</comment>
<feature type="binding site" evidence="9">
    <location>
        <position position="180"/>
    </location>
    <ligand>
        <name>1-deoxy-D-xylulose 5-phosphate</name>
        <dbReference type="ChEBI" id="CHEBI:57792"/>
    </ligand>
</feature>
<dbReference type="Pfam" id="PF02670">
    <property type="entry name" value="DXP_reductoisom"/>
    <property type="match status" value="1"/>
</dbReference>